<dbReference type="Gene3D" id="1.10.357.10">
    <property type="entry name" value="Tetracycline Repressor, domain 2"/>
    <property type="match status" value="1"/>
</dbReference>
<evidence type="ECO:0000256" key="2">
    <source>
        <dbReference type="ARBA" id="ARBA00023125"/>
    </source>
</evidence>
<dbReference type="InterPro" id="IPR009057">
    <property type="entry name" value="Homeodomain-like_sf"/>
</dbReference>
<dbReference type="InterPro" id="IPR036271">
    <property type="entry name" value="Tet_transcr_reg_TetR-rel_C_sf"/>
</dbReference>
<evidence type="ECO:0000256" key="1">
    <source>
        <dbReference type="ARBA" id="ARBA00023015"/>
    </source>
</evidence>
<dbReference type="Pfam" id="PF00440">
    <property type="entry name" value="TetR_N"/>
    <property type="match status" value="1"/>
</dbReference>
<dbReference type="Gene3D" id="1.10.10.60">
    <property type="entry name" value="Homeodomain-like"/>
    <property type="match status" value="1"/>
</dbReference>
<name>A0ABZ2K601_9BACT</name>
<dbReference type="InterPro" id="IPR011075">
    <property type="entry name" value="TetR_C"/>
</dbReference>
<evidence type="ECO:0000313" key="7">
    <source>
        <dbReference type="Proteomes" id="UP001379533"/>
    </source>
</evidence>
<keyword evidence="1" id="KW-0805">Transcription regulation</keyword>
<dbReference type="RefSeq" id="WP_394844712.1">
    <property type="nucleotide sequence ID" value="NZ_CP089982.1"/>
</dbReference>
<dbReference type="InterPro" id="IPR001647">
    <property type="entry name" value="HTH_TetR"/>
</dbReference>
<evidence type="ECO:0000256" key="4">
    <source>
        <dbReference type="PROSITE-ProRule" id="PRU00335"/>
    </source>
</evidence>
<gene>
    <name evidence="6" type="ORF">LZC95_47660</name>
</gene>
<feature type="domain" description="HTH tetR-type" evidence="5">
    <location>
        <begin position="6"/>
        <end position="66"/>
    </location>
</feature>
<dbReference type="Proteomes" id="UP001379533">
    <property type="component" value="Chromosome"/>
</dbReference>
<dbReference type="PROSITE" id="PS50977">
    <property type="entry name" value="HTH_TETR_2"/>
    <property type="match status" value="1"/>
</dbReference>
<proteinExistence type="predicted"/>
<protein>
    <submittedName>
        <fullName evidence="6">TetR/AcrR family transcriptional regulator</fullName>
    </submittedName>
</protein>
<evidence type="ECO:0000256" key="3">
    <source>
        <dbReference type="ARBA" id="ARBA00023163"/>
    </source>
</evidence>
<keyword evidence="2 4" id="KW-0238">DNA-binding</keyword>
<dbReference type="PANTHER" id="PTHR47506:SF1">
    <property type="entry name" value="HTH-TYPE TRANSCRIPTIONAL REGULATOR YJDC"/>
    <property type="match status" value="1"/>
</dbReference>
<organism evidence="6 7">
    <name type="scientific">Pendulispora brunnea</name>
    <dbReference type="NCBI Taxonomy" id="2905690"/>
    <lineage>
        <taxon>Bacteria</taxon>
        <taxon>Pseudomonadati</taxon>
        <taxon>Myxococcota</taxon>
        <taxon>Myxococcia</taxon>
        <taxon>Myxococcales</taxon>
        <taxon>Sorangiineae</taxon>
        <taxon>Pendulisporaceae</taxon>
        <taxon>Pendulispora</taxon>
    </lineage>
</organism>
<evidence type="ECO:0000313" key="6">
    <source>
        <dbReference type="EMBL" id="WXA94109.1"/>
    </source>
</evidence>
<sequence length="192" mass="20781">MGRPKQFDPDAAVATAMDLFWRKGYGATTPADLVEELGIGKGSLYNTFENKRALFEQALRRYGDERVAGLMATLAQPGPVRARLQAALERLATPERAKLRRRGCLAVNTAAEFGDEDEAAAAIVRGIFERMARALQATIEEGQRTGEIDAHRNAKDIASLMLTTILGMTVLAKVSPKPDALVRAVRAAMAAL</sequence>
<accession>A0ABZ2K601</accession>
<evidence type="ECO:0000259" key="5">
    <source>
        <dbReference type="PROSITE" id="PS50977"/>
    </source>
</evidence>
<keyword evidence="3" id="KW-0804">Transcription</keyword>
<feature type="DNA-binding region" description="H-T-H motif" evidence="4">
    <location>
        <begin position="29"/>
        <end position="48"/>
    </location>
</feature>
<dbReference type="Pfam" id="PF16925">
    <property type="entry name" value="TetR_C_13"/>
    <property type="match status" value="1"/>
</dbReference>
<keyword evidence="7" id="KW-1185">Reference proteome</keyword>
<dbReference type="PRINTS" id="PR00455">
    <property type="entry name" value="HTHTETR"/>
</dbReference>
<dbReference type="PANTHER" id="PTHR47506">
    <property type="entry name" value="TRANSCRIPTIONAL REGULATORY PROTEIN"/>
    <property type="match status" value="1"/>
</dbReference>
<reference evidence="6 7" key="1">
    <citation type="submission" date="2021-12" db="EMBL/GenBank/DDBJ databases">
        <title>Discovery of the Pendulisporaceae a myxobacterial family with distinct sporulation behavior and unique specialized metabolism.</title>
        <authorList>
            <person name="Garcia R."/>
            <person name="Popoff A."/>
            <person name="Bader C.D."/>
            <person name="Loehr J."/>
            <person name="Walesch S."/>
            <person name="Walt C."/>
            <person name="Boldt J."/>
            <person name="Bunk B."/>
            <person name="Haeckl F.J.F.P.J."/>
            <person name="Gunesch A.P."/>
            <person name="Birkelbach J."/>
            <person name="Nuebel U."/>
            <person name="Pietschmann T."/>
            <person name="Bach T."/>
            <person name="Mueller R."/>
        </authorList>
    </citation>
    <scope>NUCLEOTIDE SEQUENCE [LARGE SCALE GENOMIC DNA]</scope>
    <source>
        <strain evidence="6 7">MSr12523</strain>
    </source>
</reference>
<dbReference type="EMBL" id="CP089982">
    <property type="protein sequence ID" value="WXA94109.1"/>
    <property type="molecule type" value="Genomic_DNA"/>
</dbReference>
<dbReference type="SUPFAM" id="SSF48498">
    <property type="entry name" value="Tetracyclin repressor-like, C-terminal domain"/>
    <property type="match status" value="1"/>
</dbReference>
<dbReference type="SUPFAM" id="SSF46689">
    <property type="entry name" value="Homeodomain-like"/>
    <property type="match status" value="1"/>
</dbReference>